<accession>A0A317VT23</accession>
<dbReference type="EMBL" id="MSFL01000018">
    <property type="protein sequence ID" value="PWY77476.1"/>
    <property type="molecule type" value="Genomic_DNA"/>
</dbReference>
<evidence type="ECO:0000313" key="3">
    <source>
        <dbReference type="Proteomes" id="UP000247233"/>
    </source>
</evidence>
<feature type="region of interest" description="Disordered" evidence="1">
    <location>
        <begin position="95"/>
        <end position="117"/>
    </location>
</feature>
<dbReference type="RefSeq" id="XP_025398049.1">
    <property type="nucleotide sequence ID" value="XM_025548634.1"/>
</dbReference>
<name>A0A317VT23_9EURO</name>
<evidence type="ECO:0000313" key="2">
    <source>
        <dbReference type="EMBL" id="PWY77476.1"/>
    </source>
</evidence>
<dbReference type="Proteomes" id="UP000247233">
    <property type="component" value="Unassembled WGS sequence"/>
</dbReference>
<comment type="caution">
    <text evidence="2">The sequence shown here is derived from an EMBL/GenBank/DDBJ whole genome shotgun (WGS) entry which is preliminary data.</text>
</comment>
<dbReference type="GeneID" id="37070871"/>
<dbReference type="VEuPathDB" id="FungiDB:BO70DRAFT_67386"/>
<proteinExistence type="predicted"/>
<keyword evidence="3" id="KW-1185">Reference proteome</keyword>
<sequence length="164" mass="18543">MYMFWMSICLQAYCLSVCLLNFFDTIYAYEIESNNNALLTYSRHRPVDLFILSVSLISLLKSALSLRNAESLGSTVLGLVTIPYRTISYSKMKKETRETGQAGGRGGDGGKGRERERVQSNCVSVLSFVMGSLGIERNTRKTIDRSILRFLDETRQPYGESRSR</sequence>
<protein>
    <submittedName>
        <fullName evidence="2">Uncharacterized protein</fullName>
    </submittedName>
</protein>
<evidence type="ECO:0000256" key="1">
    <source>
        <dbReference type="SAM" id="MobiDB-lite"/>
    </source>
</evidence>
<reference evidence="2 3" key="1">
    <citation type="submission" date="2016-12" db="EMBL/GenBank/DDBJ databases">
        <title>The genomes of Aspergillus section Nigri reveals drivers in fungal speciation.</title>
        <authorList>
            <consortium name="DOE Joint Genome Institute"/>
            <person name="Vesth T.C."/>
            <person name="Nybo J."/>
            <person name="Theobald S."/>
            <person name="Brandl J."/>
            <person name="Frisvad J.C."/>
            <person name="Nielsen K.F."/>
            <person name="Lyhne E.K."/>
            <person name="Kogle M.E."/>
            <person name="Kuo A."/>
            <person name="Riley R."/>
            <person name="Clum A."/>
            <person name="Nolan M."/>
            <person name="Lipzen A."/>
            <person name="Salamov A."/>
            <person name="Henrissat B."/>
            <person name="Wiebenga A."/>
            <person name="De Vries R.P."/>
            <person name="Grigoriev I.V."/>
            <person name="Mortensen U.H."/>
            <person name="Andersen M.R."/>
            <person name="Baker S.E."/>
        </authorList>
    </citation>
    <scope>NUCLEOTIDE SEQUENCE [LARGE SCALE GENOMIC DNA]</scope>
    <source>
        <strain evidence="2 3">CBS 117.55</strain>
    </source>
</reference>
<gene>
    <name evidence="2" type="ORF">BO70DRAFT_67386</name>
</gene>
<dbReference type="AlphaFoldDB" id="A0A317VT23"/>
<feature type="compositionally biased region" description="Basic and acidic residues" evidence="1">
    <location>
        <begin position="108"/>
        <end position="117"/>
    </location>
</feature>
<organism evidence="2 3">
    <name type="scientific">Aspergillus heteromorphus CBS 117.55</name>
    <dbReference type="NCBI Taxonomy" id="1448321"/>
    <lineage>
        <taxon>Eukaryota</taxon>
        <taxon>Fungi</taxon>
        <taxon>Dikarya</taxon>
        <taxon>Ascomycota</taxon>
        <taxon>Pezizomycotina</taxon>
        <taxon>Eurotiomycetes</taxon>
        <taxon>Eurotiomycetidae</taxon>
        <taxon>Eurotiales</taxon>
        <taxon>Aspergillaceae</taxon>
        <taxon>Aspergillus</taxon>
        <taxon>Aspergillus subgen. Circumdati</taxon>
    </lineage>
</organism>